<dbReference type="InterPro" id="IPR037850">
    <property type="entry name" value="RBBP5/Swd1"/>
</dbReference>
<keyword evidence="4" id="KW-0539">Nucleus</keyword>
<dbReference type="EMBL" id="ACOU01000003">
    <property type="protein sequence ID" value="EKX73266.1"/>
    <property type="molecule type" value="Genomic_DNA"/>
</dbReference>
<dbReference type="VEuPathDB" id="PiroplasmaDB:BEWA_053210"/>
<evidence type="ECO:0000256" key="4">
    <source>
        <dbReference type="ARBA" id="ARBA00023242"/>
    </source>
</evidence>
<keyword evidence="7" id="KW-1185">Reference proteome</keyword>
<feature type="region of interest" description="Disordered" evidence="5">
    <location>
        <begin position="311"/>
        <end position="343"/>
    </location>
</feature>
<dbReference type="OrthoDB" id="196858at2759"/>
<evidence type="ECO:0000256" key="2">
    <source>
        <dbReference type="ARBA" id="ARBA00022574"/>
    </source>
</evidence>
<dbReference type="AlphaFoldDB" id="L1LD65"/>
<feature type="compositionally biased region" description="Acidic residues" evidence="5">
    <location>
        <begin position="318"/>
        <end position="328"/>
    </location>
</feature>
<keyword evidence="2" id="KW-0853">WD repeat</keyword>
<dbReference type="PANTHER" id="PTHR44040">
    <property type="entry name" value="RETINOBLASTOMA-BINDING PROTEIN 5"/>
    <property type="match status" value="1"/>
</dbReference>
<comment type="caution">
    <text evidence="6">The sequence shown here is derived from an EMBL/GenBank/DDBJ whole genome shotgun (WGS) entry which is preliminary data.</text>
</comment>
<dbReference type="GeneID" id="15802873"/>
<accession>L1LD65</accession>
<dbReference type="GO" id="GO:0048188">
    <property type="term" value="C:Set1C/COMPASS complex"/>
    <property type="evidence" value="ECO:0007669"/>
    <property type="project" value="InterPro"/>
</dbReference>
<dbReference type="RefSeq" id="XP_004832718.1">
    <property type="nucleotide sequence ID" value="XM_004832661.1"/>
</dbReference>
<dbReference type="PANTHER" id="PTHR44040:SF1">
    <property type="entry name" value="RETINOBLASTOMA-BINDING PROTEIN 5"/>
    <property type="match status" value="1"/>
</dbReference>
<name>L1LD65_THEEQ</name>
<organism evidence="6 7">
    <name type="scientific">Theileria equi strain WA</name>
    <dbReference type="NCBI Taxonomy" id="1537102"/>
    <lineage>
        <taxon>Eukaryota</taxon>
        <taxon>Sar</taxon>
        <taxon>Alveolata</taxon>
        <taxon>Apicomplexa</taxon>
        <taxon>Aconoidasida</taxon>
        <taxon>Piroplasmida</taxon>
        <taxon>Theileriidae</taxon>
        <taxon>Theileria</taxon>
    </lineage>
</organism>
<evidence type="ECO:0000313" key="7">
    <source>
        <dbReference type="Proteomes" id="UP000031512"/>
    </source>
</evidence>
<evidence type="ECO:0000313" key="6">
    <source>
        <dbReference type="EMBL" id="EKX73266.1"/>
    </source>
</evidence>
<dbReference type="eggNOG" id="ENOG502QSKR">
    <property type="taxonomic scope" value="Eukaryota"/>
</dbReference>
<gene>
    <name evidence="6" type="ORF">BEWA_053210</name>
</gene>
<reference evidence="6 7" key="1">
    <citation type="journal article" date="2012" name="BMC Genomics">
        <title>Comparative genomic analysis and phylogenetic position of Theileria equi.</title>
        <authorList>
            <person name="Kappmeyer L.S."/>
            <person name="Thiagarajan M."/>
            <person name="Herndon D.R."/>
            <person name="Ramsay J.D."/>
            <person name="Caler E."/>
            <person name="Djikeng A."/>
            <person name="Gillespie J.J."/>
            <person name="Lau A.O."/>
            <person name="Roalson E.H."/>
            <person name="Silva J.C."/>
            <person name="Silva M.G."/>
            <person name="Suarez C.E."/>
            <person name="Ueti M.W."/>
            <person name="Nene V.M."/>
            <person name="Mealey R.H."/>
            <person name="Knowles D.P."/>
            <person name="Brayton K.A."/>
        </authorList>
    </citation>
    <scope>NUCLEOTIDE SEQUENCE [LARGE SCALE GENOMIC DNA]</scope>
    <source>
        <strain evidence="6 7">WA</strain>
    </source>
</reference>
<dbReference type="KEGG" id="beq:BEWA_053210"/>
<evidence type="ECO:0000256" key="5">
    <source>
        <dbReference type="SAM" id="MobiDB-lite"/>
    </source>
</evidence>
<protein>
    <submittedName>
        <fullName evidence="6">Uncharacterized protein</fullName>
    </submittedName>
</protein>
<dbReference type="STRING" id="1537102.L1LD65"/>
<comment type="subcellular location">
    <subcellularLocation>
        <location evidence="1">Nucleus</location>
    </subcellularLocation>
</comment>
<proteinExistence type="predicted"/>
<evidence type="ECO:0000256" key="3">
    <source>
        <dbReference type="ARBA" id="ARBA00022737"/>
    </source>
</evidence>
<keyword evidence="3" id="KW-0677">Repeat</keyword>
<evidence type="ECO:0000256" key="1">
    <source>
        <dbReference type="ARBA" id="ARBA00004123"/>
    </source>
</evidence>
<dbReference type="Proteomes" id="UP000031512">
    <property type="component" value="Unassembled WGS sequence"/>
</dbReference>
<sequence length="756" mass="85962">MVYVMPGSSESILPSTITAYGGANCSALAVSRDGMTIATATDDYVNIYPVSSLWLPCISYNIPIHIKDNNIELQSKICKHSNCIYKEKLKPYERTVNQKKRERRQNSKQRSQTEGTIQNLYFFGEDNRHLIAIGPSMFLVYDLMTMDLDPIISFDMRYFGLDSEMEVGKSGTFLVSLTVLNIDRKIVHSDQYEKPLSSIDFVLSVKPYIPTYYRILFDEDNNWWIVDCPYTVGIIPEESLDDDVPYLLFNHARSQYPKNTLCSLVSDPCVIVDLEDSKYTSGITPTSSSNLSINSCIPSNSTKCAIGGNKSSVSSSSADDENLQEGDTEIPISNEKNDYKDEPAGEDKIPEYINGNNQSYVCQIPSFGTLSKKTKDVKPKKNIIADTKSGTYYPFCLLEQKVNYTDKEILEHAKYIGEEDIVIYYNQQFLFSTSIPISTIIMLKFTLCNFFLVKWKDSKPYIELKWIGNTDSTIISDILLTNVGIKVHTFLSRGYGKLFTIIASDRFFLLKYTSSSPVSANLKRCNNTMLNGNSVKMHILNIVENDEESTIALQYTHYDPVLRLRYCTASFSNDETGGYLVICTNFTTQWGLQFFNLVSQSGVDAIRLILDISKCKGFTHILWPPNHNKLIVISKINGELYQLEPKTKRNWVGLIPNFSAIDKNIEVIEEEDIFDSVKTSKPAQDLTRVEKVPKKKRIEKTNYPFYHLGFSLIGDNWNNLDFYLDIQGQKPTIHADTSENKLTYTNKIKCALENFK</sequence>